<feature type="chain" id="PRO_5043797748" description="Transglycosylase SLT domain-containing protein" evidence="2">
    <location>
        <begin position="19"/>
        <end position="313"/>
    </location>
</feature>
<proteinExistence type="predicted"/>
<evidence type="ECO:0000259" key="3">
    <source>
        <dbReference type="Pfam" id="PF01464"/>
    </source>
</evidence>
<feature type="signal peptide" evidence="2">
    <location>
        <begin position="1"/>
        <end position="18"/>
    </location>
</feature>
<sequence length="313" mass="33229">MQVRVFLAFLALSLVAHASLFPIEHKREHTRLARRAGASTNDVNLKKRCKTRPNPDLVSTSVAHATKITVQSTKPKPTSTYHTTTKSPVSKPSPSPAPKPAPSGNVVNSGLSGLLEVISPQCGHSGATKEITISSGPNGAESWLNCGVDGSGWNPPEVSVDQLIVADLDQAINDPGTPFKPCTPYIPLFKQYGKQFNIPPILLASIAMQESTCNPGAVGGAGEQGLMQITKDKCVGAPGGDCQNPNFNVETGAKFFSTLLQSNKGNVLATIGQYNGWKPKMTIVLHDMANGWLVNVDPRAKGLGLYHNLAICD</sequence>
<evidence type="ECO:0000313" key="5">
    <source>
        <dbReference type="Proteomes" id="UP001050691"/>
    </source>
</evidence>
<dbReference type="EMBL" id="BPWL01000001">
    <property type="protein sequence ID" value="GJJ06341.1"/>
    <property type="molecule type" value="Genomic_DNA"/>
</dbReference>
<comment type="caution">
    <text evidence="4">The sequence shown here is derived from an EMBL/GenBank/DDBJ whole genome shotgun (WGS) entry which is preliminary data.</text>
</comment>
<dbReference type="Proteomes" id="UP001050691">
    <property type="component" value="Unassembled WGS sequence"/>
</dbReference>
<dbReference type="InterPro" id="IPR023346">
    <property type="entry name" value="Lysozyme-like_dom_sf"/>
</dbReference>
<feature type="compositionally biased region" description="Pro residues" evidence="1">
    <location>
        <begin position="91"/>
        <end position="101"/>
    </location>
</feature>
<keyword evidence="5" id="KW-1185">Reference proteome</keyword>
<dbReference type="InterPro" id="IPR008258">
    <property type="entry name" value="Transglycosylase_SLT_dom_1"/>
</dbReference>
<feature type="domain" description="Transglycosylase SLT" evidence="3">
    <location>
        <begin position="188"/>
        <end position="276"/>
    </location>
</feature>
<feature type="region of interest" description="Disordered" evidence="1">
    <location>
        <begin position="46"/>
        <end position="106"/>
    </location>
</feature>
<keyword evidence="2" id="KW-0732">Signal</keyword>
<organism evidence="4 5">
    <name type="scientific">Clathrus columnatus</name>
    <dbReference type="NCBI Taxonomy" id="1419009"/>
    <lineage>
        <taxon>Eukaryota</taxon>
        <taxon>Fungi</taxon>
        <taxon>Dikarya</taxon>
        <taxon>Basidiomycota</taxon>
        <taxon>Agaricomycotina</taxon>
        <taxon>Agaricomycetes</taxon>
        <taxon>Phallomycetidae</taxon>
        <taxon>Phallales</taxon>
        <taxon>Clathraceae</taxon>
        <taxon>Clathrus</taxon>
    </lineage>
</organism>
<feature type="compositionally biased region" description="Polar residues" evidence="1">
    <location>
        <begin position="57"/>
        <end position="85"/>
    </location>
</feature>
<evidence type="ECO:0000256" key="2">
    <source>
        <dbReference type="SAM" id="SignalP"/>
    </source>
</evidence>
<dbReference type="SUPFAM" id="SSF53955">
    <property type="entry name" value="Lysozyme-like"/>
    <property type="match status" value="1"/>
</dbReference>
<protein>
    <recommendedName>
        <fullName evidence="3">Transglycosylase SLT domain-containing protein</fullName>
    </recommendedName>
</protein>
<reference evidence="4" key="1">
    <citation type="submission" date="2021-10" db="EMBL/GenBank/DDBJ databases">
        <title>De novo Genome Assembly of Clathrus columnatus (Basidiomycota, Fungi) Using Illumina and Nanopore Sequence Data.</title>
        <authorList>
            <person name="Ogiso-Tanaka E."/>
            <person name="Itagaki H."/>
            <person name="Hosoya T."/>
            <person name="Hosaka K."/>
        </authorList>
    </citation>
    <scope>NUCLEOTIDE SEQUENCE</scope>
    <source>
        <strain evidence="4">MO-923</strain>
    </source>
</reference>
<evidence type="ECO:0000256" key="1">
    <source>
        <dbReference type="SAM" id="MobiDB-lite"/>
    </source>
</evidence>
<dbReference type="AlphaFoldDB" id="A0AAV4ZZZ3"/>
<gene>
    <name evidence="4" type="ORF">Clacol_000532</name>
</gene>
<dbReference type="Gene3D" id="1.10.530.10">
    <property type="match status" value="1"/>
</dbReference>
<evidence type="ECO:0000313" key="4">
    <source>
        <dbReference type="EMBL" id="GJJ06341.1"/>
    </source>
</evidence>
<dbReference type="Pfam" id="PF01464">
    <property type="entry name" value="SLT"/>
    <property type="match status" value="1"/>
</dbReference>
<accession>A0AAV4ZZZ3</accession>
<name>A0AAV4ZZZ3_9AGAM</name>